<evidence type="ECO:0000313" key="4">
    <source>
        <dbReference type="Proteomes" id="UP000826050"/>
    </source>
</evidence>
<dbReference type="PANTHER" id="PTHR31793:SF27">
    <property type="entry name" value="NOVEL THIOESTERASE SUPERFAMILY DOMAIN AND SAPOSIN A-TYPE DOMAIN CONTAINING PROTEIN (0610012H03RIK)"/>
    <property type="match status" value="1"/>
</dbReference>
<dbReference type="Gene3D" id="3.10.129.10">
    <property type="entry name" value="Hotdog Thioesterase"/>
    <property type="match status" value="1"/>
</dbReference>
<reference evidence="3 4" key="1">
    <citation type="submission" date="2020-02" db="EMBL/GenBank/DDBJ databases">
        <title>Partial ammonium oxidation to N2 by heterotrophic bacteria.</title>
        <authorList>
            <person name="Wu M."/>
        </authorList>
    </citation>
    <scope>NUCLEOTIDE SEQUENCE [LARGE SCALE GENOMIC DNA]</scope>
    <source>
        <strain evidence="3 4">HO-1</strain>
    </source>
</reference>
<comment type="similarity">
    <text evidence="1">Belongs to the 4-hydroxybenzoyl-CoA thioesterase family.</text>
</comment>
<evidence type="ECO:0000256" key="2">
    <source>
        <dbReference type="ARBA" id="ARBA00022801"/>
    </source>
</evidence>
<protein>
    <submittedName>
        <fullName evidence="3">Acyl-CoA thioesterase</fullName>
    </submittedName>
</protein>
<evidence type="ECO:0000313" key="3">
    <source>
        <dbReference type="EMBL" id="QXX78114.1"/>
    </source>
</evidence>
<dbReference type="RefSeq" id="WP_003803716.1">
    <property type="nucleotide sequence ID" value="NZ_CP049362.1"/>
</dbReference>
<dbReference type="Pfam" id="PF13279">
    <property type="entry name" value="4HBT_2"/>
    <property type="match status" value="1"/>
</dbReference>
<dbReference type="InterPro" id="IPR029069">
    <property type="entry name" value="HotDog_dom_sf"/>
</dbReference>
<sequence length="140" mass="16066">MHVFERRITVEWGDCDEAGIVFYPNYFYWFDSTYQAWLRQVGLSQRILQSEYDAVTPLVDVGANFRAPVTYDQEIRIGVRVVQWQEGRFKMEYQVFNMDGVQVASGHEWRAWAKVLPGGKLKAAAIAPGFRQRLEGGGAV</sequence>
<dbReference type="EMBL" id="CP049362">
    <property type="protein sequence ID" value="QXX78114.1"/>
    <property type="molecule type" value="Genomic_DNA"/>
</dbReference>
<proteinExistence type="inferred from homology"/>
<gene>
    <name evidence="3" type="ORF">FE795_03160</name>
</gene>
<dbReference type="Proteomes" id="UP000826050">
    <property type="component" value="Chromosome"/>
</dbReference>
<dbReference type="InterPro" id="IPR050563">
    <property type="entry name" value="4-hydroxybenzoyl-CoA_TE"/>
</dbReference>
<evidence type="ECO:0000256" key="1">
    <source>
        <dbReference type="ARBA" id="ARBA00005953"/>
    </source>
</evidence>
<dbReference type="SUPFAM" id="SSF54637">
    <property type="entry name" value="Thioesterase/thiol ester dehydrase-isomerase"/>
    <property type="match status" value="1"/>
</dbReference>
<accession>A0ABX8SW68</accession>
<dbReference type="PANTHER" id="PTHR31793">
    <property type="entry name" value="4-HYDROXYBENZOYL-COA THIOESTERASE FAMILY MEMBER"/>
    <property type="match status" value="1"/>
</dbReference>
<organism evidence="3 4">
    <name type="scientific">Alcaligenes ammonioxydans</name>
    <dbReference type="NCBI Taxonomy" id="2582914"/>
    <lineage>
        <taxon>Bacteria</taxon>
        <taxon>Pseudomonadati</taxon>
        <taxon>Pseudomonadota</taxon>
        <taxon>Betaproteobacteria</taxon>
        <taxon>Burkholderiales</taxon>
        <taxon>Alcaligenaceae</taxon>
        <taxon>Alcaligenes</taxon>
    </lineage>
</organism>
<dbReference type="CDD" id="cd00586">
    <property type="entry name" value="4HBT"/>
    <property type="match status" value="1"/>
</dbReference>
<keyword evidence="4" id="KW-1185">Reference proteome</keyword>
<name>A0ABX8SW68_9BURK</name>
<keyword evidence="2" id="KW-0378">Hydrolase</keyword>